<evidence type="ECO:0000313" key="2">
    <source>
        <dbReference type="Proteomes" id="UP000242814"/>
    </source>
</evidence>
<comment type="caution">
    <text evidence="1">The sequence shown here is derived from an EMBL/GenBank/DDBJ whole genome shotgun (WGS) entry which is preliminary data.</text>
</comment>
<dbReference type="VEuPathDB" id="FungiDB:PADG_05257"/>
<dbReference type="AlphaFoldDB" id="A0A1D2JL80"/>
<dbReference type="VEuPathDB" id="FungiDB:PABG_04643"/>
<sequence length="108" mass="11950">MWISGFGDVPLAILLAHDGTVITMERQTRSELFDSQINSHRAGIGLFVCKGWLLADFEEQSPDALRIFPPLLHHRHSGLGFPIIPSISLVIKCPSSPPWFTDVAIMAI</sequence>
<gene>
    <name evidence="1" type="ORF">ACO22_01669</name>
</gene>
<reference evidence="1 2" key="1">
    <citation type="submission" date="2016-06" db="EMBL/GenBank/DDBJ databases">
        <authorList>
            <person name="Kjaerup R.B."/>
            <person name="Dalgaard T.S."/>
            <person name="Juul-Madsen H.R."/>
        </authorList>
    </citation>
    <scope>NUCLEOTIDE SEQUENCE [LARGE SCALE GENOMIC DNA]</scope>
    <source>
        <strain evidence="1 2">Pb300</strain>
    </source>
</reference>
<proteinExistence type="predicted"/>
<dbReference type="EMBL" id="LZYO01000043">
    <property type="protein sequence ID" value="ODH40216.1"/>
    <property type="molecule type" value="Genomic_DNA"/>
</dbReference>
<accession>A0A1D2JL80</accession>
<protein>
    <submittedName>
        <fullName evidence="1">Uncharacterized protein</fullName>
    </submittedName>
</protein>
<dbReference type="Proteomes" id="UP000242814">
    <property type="component" value="Unassembled WGS sequence"/>
</dbReference>
<name>A0A1D2JL80_PARBR</name>
<evidence type="ECO:0000313" key="1">
    <source>
        <dbReference type="EMBL" id="ODH40216.1"/>
    </source>
</evidence>
<organism evidence="1 2">
    <name type="scientific">Paracoccidioides brasiliensis</name>
    <dbReference type="NCBI Taxonomy" id="121759"/>
    <lineage>
        <taxon>Eukaryota</taxon>
        <taxon>Fungi</taxon>
        <taxon>Dikarya</taxon>
        <taxon>Ascomycota</taxon>
        <taxon>Pezizomycotina</taxon>
        <taxon>Eurotiomycetes</taxon>
        <taxon>Eurotiomycetidae</taxon>
        <taxon>Onygenales</taxon>
        <taxon>Ajellomycetaceae</taxon>
        <taxon>Paracoccidioides</taxon>
    </lineage>
</organism>